<comment type="caution">
    <text evidence="6">The sequence shown here is derived from an EMBL/GenBank/DDBJ whole genome shotgun (WGS) entry which is preliminary data.</text>
</comment>
<dbReference type="InterPro" id="IPR037138">
    <property type="entry name" value="His_deacetylse_dom_sf"/>
</dbReference>
<feature type="domain" description="Histone deacetylase" evidence="5">
    <location>
        <begin position="22"/>
        <end position="320"/>
    </location>
</feature>
<dbReference type="InterPro" id="IPR023696">
    <property type="entry name" value="Ureohydrolase_dom_sf"/>
</dbReference>
<reference evidence="6 7" key="1">
    <citation type="submission" date="2019-11" db="EMBL/GenBank/DDBJ databases">
        <title>Draft genome sequences of five Paenibacillus species of dairy origin.</title>
        <authorList>
            <person name="Olajide A.M."/>
            <person name="Chen S."/>
            <person name="Lapointe G."/>
        </authorList>
    </citation>
    <scope>NUCLEOTIDE SEQUENCE [LARGE SCALE GENOMIC DNA]</scope>
    <source>
        <strain evidence="6 7">2CS3</strain>
    </source>
</reference>
<dbReference type="Gene3D" id="3.40.800.20">
    <property type="entry name" value="Histone deacetylase domain"/>
    <property type="match status" value="1"/>
</dbReference>
<evidence type="ECO:0000313" key="6">
    <source>
        <dbReference type="EMBL" id="MUG73113.1"/>
    </source>
</evidence>
<dbReference type="InterPro" id="IPR003085">
    <property type="entry name" value="AcuC"/>
</dbReference>
<evidence type="ECO:0000256" key="1">
    <source>
        <dbReference type="ARBA" id="ARBA00005101"/>
    </source>
</evidence>
<dbReference type="PRINTS" id="PR01270">
    <property type="entry name" value="HDASUPER"/>
</dbReference>
<dbReference type="UniPathway" id="UPA00040"/>
<dbReference type="GO" id="GO:0004407">
    <property type="term" value="F:histone deacetylase activity"/>
    <property type="evidence" value="ECO:0007669"/>
    <property type="project" value="TreeGrafter"/>
</dbReference>
<dbReference type="SUPFAM" id="SSF52768">
    <property type="entry name" value="Arginase/deacetylase"/>
    <property type="match status" value="1"/>
</dbReference>
<evidence type="ECO:0000313" key="7">
    <source>
        <dbReference type="Proteomes" id="UP000450917"/>
    </source>
</evidence>
<dbReference type="GO" id="GO:0045150">
    <property type="term" value="P:acetoin catabolic process"/>
    <property type="evidence" value="ECO:0007669"/>
    <property type="project" value="UniProtKB-UniPathway"/>
</dbReference>
<dbReference type="PANTHER" id="PTHR10625">
    <property type="entry name" value="HISTONE DEACETYLASE HDAC1-RELATED"/>
    <property type="match status" value="1"/>
</dbReference>
<dbReference type="RefSeq" id="WP_127610494.1">
    <property type="nucleotide sequence ID" value="NZ_JARTHJ010000246.1"/>
</dbReference>
<comment type="similarity">
    <text evidence="2">Belongs to the histone deacetylase family.</text>
</comment>
<dbReference type="InterPro" id="IPR023801">
    <property type="entry name" value="His_deacetylse_dom"/>
</dbReference>
<dbReference type="Proteomes" id="UP000450917">
    <property type="component" value="Unassembled WGS sequence"/>
</dbReference>
<dbReference type="Pfam" id="PF00850">
    <property type="entry name" value="Hist_deacetyl"/>
    <property type="match status" value="1"/>
</dbReference>
<accession>A0A7X2ZE23</accession>
<gene>
    <name evidence="6" type="ORF">GNP93_21000</name>
</gene>
<dbReference type="PRINTS" id="PR01272">
    <property type="entry name" value="ACUCPROTEIN"/>
</dbReference>
<dbReference type="GO" id="GO:0040029">
    <property type="term" value="P:epigenetic regulation of gene expression"/>
    <property type="evidence" value="ECO:0007669"/>
    <property type="project" value="TreeGrafter"/>
</dbReference>
<keyword evidence="7" id="KW-1185">Reference proteome</keyword>
<evidence type="ECO:0000259" key="5">
    <source>
        <dbReference type="Pfam" id="PF00850"/>
    </source>
</evidence>
<sequence length="392" mass="43392">MKPNAIFIYNERETAYRFNDSHPFNQKRLHLTVDLLKKSGTLPASCIRMPASADEGLLRLIHSQEYIDAVKGLSAAAPAPQWLDKASMYGLDTEDTPFFPNMHDITLGVVGGSIHAVDAVMSGASLHALHLGGGLHHALPSKGAGFCVYNDAAVAIAHAKAAYGARVLYIDTDVHHGDGVQWCFYTDPDVCTFSIHETGKYLFPGTGAANERGDGSGFGTSVNVPMEPFTEDESWLECFEEVLNRTIAQFKPDLIVSQHGCDAHAYDPLAHIHCSMEIFRAMPRIIHGLAHTYCGGRWVALGGGGYDIWRVVPRAWSLLWLEMSDHPLRDRLLAEPSLTLPKAWIDAWQPLSEEVLPHTWLDPVDTWEPMPRRAEIEAKNRQTVEVSTLYLA</sequence>
<dbReference type="AlphaFoldDB" id="A0A7X2ZE23"/>
<dbReference type="EMBL" id="WNZX01000021">
    <property type="protein sequence ID" value="MUG73113.1"/>
    <property type="molecule type" value="Genomic_DNA"/>
</dbReference>
<organism evidence="6 7">
    <name type="scientific">Paenibacillus validus</name>
    <dbReference type="NCBI Taxonomy" id="44253"/>
    <lineage>
        <taxon>Bacteria</taxon>
        <taxon>Bacillati</taxon>
        <taxon>Bacillota</taxon>
        <taxon>Bacilli</taxon>
        <taxon>Bacillales</taxon>
        <taxon>Paenibacillaceae</taxon>
        <taxon>Paenibacillus</taxon>
    </lineage>
</organism>
<proteinExistence type="inferred from homology"/>
<evidence type="ECO:0000256" key="3">
    <source>
        <dbReference type="ARBA" id="ARBA00020218"/>
    </source>
</evidence>
<evidence type="ECO:0000256" key="2">
    <source>
        <dbReference type="ARBA" id="ARBA00005947"/>
    </source>
</evidence>
<keyword evidence="4" id="KW-0006">Acetoin catabolism</keyword>
<evidence type="ECO:0000256" key="4">
    <source>
        <dbReference type="ARBA" id="ARBA00022627"/>
    </source>
</evidence>
<name>A0A7X2ZE23_9BACL</name>
<dbReference type="PANTHER" id="PTHR10625:SF10">
    <property type="entry name" value="HISTONE DEACETYLASE HDAC1"/>
    <property type="match status" value="1"/>
</dbReference>
<protein>
    <recommendedName>
        <fullName evidence="3">Acetoin utilization protein AcuC</fullName>
    </recommendedName>
</protein>
<comment type="pathway">
    <text evidence="1">Ketone degradation; acetoin degradation.</text>
</comment>
<dbReference type="InterPro" id="IPR000286">
    <property type="entry name" value="HDACs"/>
</dbReference>
<dbReference type="CDD" id="cd09994">
    <property type="entry name" value="HDAC_AcuC_like"/>
    <property type="match status" value="1"/>
</dbReference>